<evidence type="ECO:0000313" key="3">
    <source>
        <dbReference type="EMBL" id="GLC53138.1"/>
    </source>
</evidence>
<dbReference type="AlphaFoldDB" id="A0A9W6BJS6"/>
<proteinExistence type="predicted"/>
<dbReference type="Proteomes" id="UP001165080">
    <property type="component" value="Unassembled WGS sequence"/>
</dbReference>
<comment type="caution">
    <text evidence="3">The sequence shown here is derived from an EMBL/GenBank/DDBJ whole genome shotgun (WGS) entry which is preliminary data.</text>
</comment>
<dbReference type="EMBL" id="BRXU01000007">
    <property type="protein sequence ID" value="GLC53138.1"/>
    <property type="molecule type" value="Genomic_DNA"/>
</dbReference>
<sequence>SLQVAASSALPSQASSGSVAGAEPVPQGLAGLSREIMRAKMAEAEAVRKMRAAARSEVELRQKLLQREQRISELKDQLAAKGRSVEELKRSGASFAGGSAAKPAFRSRSPSPVRGSVPSAVARPGAAAAPRRLAAADPAAAAADAAADAEYLAEQVAQLRVDVAKRQAEIERLQCALAEANAAAVVRIEAPRPPAAPAKPGGQAGSASVDRLKDQLATANAEIASALSTANSLLIRLHHQGAPVSGLVAGAATARRAGSPARRAASAPGAAPAGGSTDSALAPGTLSGVMQQLASALQAIRAGPRVGPALPAGAGVRLT</sequence>
<feature type="coiled-coil region" evidence="1">
    <location>
        <begin position="57"/>
        <end position="91"/>
    </location>
</feature>
<feature type="region of interest" description="Disordered" evidence="2">
    <location>
        <begin position="95"/>
        <end position="119"/>
    </location>
</feature>
<keyword evidence="4" id="KW-1185">Reference proteome</keyword>
<reference evidence="3 4" key="1">
    <citation type="journal article" date="2023" name="Commun. Biol.">
        <title>Reorganization of the ancestral sex-determining regions during the evolution of trioecy in Pleodorina starrii.</title>
        <authorList>
            <person name="Takahashi K."/>
            <person name="Suzuki S."/>
            <person name="Kawai-Toyooka H."/>
            <person name="Yamamoto K."/>
            <person name="Hamaji T."/>
            <person name="Ootsuki R."/>
            <person name="Yamaguchi H."/>
            <person name="Kawachi M."/>
            <person name="Higashiyama T."/>
            <person name="Nozaki H."/>
        </authorList>
    </citation>
    <scope>NUCLEOTIDE SEQUENCE [LARGE SCALE GENOMIC DNA]</scope>
    <source>
        <strain evidence="3 4">NIES-4479</strain>
    </source>
</reference>
<evidence type="ECO:0000256" key="1">
    <source>
        <dbReference type="SAM" id="Coils"/>
    </source>
</evidence>
<feature type="non-terminal residue" evidence="3">
    <location>
        <position position="319"/>
    </location>
</feature>
<feature type="compositionally biased region" description="Low complexity" evidence="2">
    <location>
        <begin position="1"/>
        <end position="19"/>
    </location>
</feature>
<keyword evidence="1" id="KW-0175">Coiled coil</keyword>
<accession>A0A9W6BJS6</accession>
<feature type="region of interest" description="Disordered" evidence="2">
    <location>
        <begin position="1"/>
        <end position="26"/>
    </location>
</feature>
<feature type="region of interest" description="Disordered" evidence="2">
    <location>
        <begin position="259"/>
        <end position="279"/>
    </location>
</feature>
<protein>
    <submittedName>
        <fullName evidence="3">Uncharacterized protein</fullName>
    </submittedName>
</protein>
<gene>
    <name evidence="3" type="primary">PLESTB001146</name>
    <name evidence="3" type="ORF">PLESTB_000712200</name>
</gene>
<evidence type="ECO:0000313" key="4">
    <source>
        <dbReference type="Proteomes" id="UP001165080"/>
    </source>
</evidence>
<organism evidence="3 4">
    <name type="scientific">Pleodorina starrii</name>
    <dbReference type="NCBI Taxonomy" id="330485"/>
    <lineage>
        <taxon>Eukaryota</taxon>
        <taxon>Viridiplantae</taxon>
        <taxon>Chlorophyta</taxon>
        <taxon>core chlorophytes</taxon>
        <taxon>Chlorophyceae</taxon>
        <taxon>CS clade</taxon>
        <taxon>Chlamydomonadales</taxon>
        <taxon>Volvocaceae</taxon>
        <taxon>Pleodorina</taxon>
    </lineage>
</organism>
<name>A0A9W6BJS6_9CHLO</name>
<feature type="compositionally biased region" description="Low complexity" evidence="2">
    <location>
        <begin position="259"/>
        <end position="277"/>
    </location>
</feature>
<evidence type="ECO:0000256" key="2">
    <source>
        <dbReference type="SAM" id="MobiDB-lite"/>
    </source>
</evidence>
<feature type="coiled-coil region" evidence="1">
    <location>
        <begin position="156"/>
        <end position="183"/>
    </location>
</feature>